<proteinExistence type="predicted"/>
<sequence length="86" mass="10219">MINSLDYPCIEFIPWLCHTLGITSLYKYNILKTKVHKNSFYAEIDKIAAKSYPKTKNQNVYYLLKQSQLFEISGIELVDNFRKIYF</sequence>
<accession>A0A3M7QGG4</accession>
<reference evidence="1 2" key="1">
    <citation type="journal article" date="2018" name="Sci. Rep.">
        <title>Genomic signatures of local adaptation to the degree of environmental predictability in rotifers.</title>
        <authorList>
            <person name="Franch-Gras L."/>
            <person name="Hahn C."/>
            <person name="Garcia-Roger E.M."/>
            <person name="Carmona M.J."/>
            <person name="Serra M."/>
            <person name="Gomez A."/>
        </authorList>
    </citation>
    <scope>NUCLEOTIDE SEQUENCE [LARGE SCALE GENOMIC DNA]</scope>
    <source>
        <strain evidence="1">HYR1</strain>
    </source>
</reference>
<keyword evidence="2" id="KW-1185">Reference proteome</keyword>
<name>A0A3M7QGG4_BRAPC</name>
<dbReference type="AlphaFoldDB" id="A0A3M7QGG4"/>
<gene>
    <name evidence="1" type="ORF">BpHYR1_040502</name>
</gene>
<evidence type="ECO:0000313" key="1">
    <source>
        <dbReference type="EMBL" id="RNA10131.1"/>
    </source>
</evidence>
<dbReference type="EMBL" id="REGN01006292">
    <property type="protein sequence ID" value="RNA10131.1"/>
    <property type="molecule type" value="Genomic_DNA"/>
</dbReference>
<organism evidence="1 2">
    <name type="scientific">Brachionus plicatilis</name>
    <name type="common">Marine rotifer</name>
    <name type="synonym">Brachionus muelleri</name>
    <dbReference type="NCBI Taxonomy" id="10195"/>
    <lineage>
        <taxon>Eukaryota</taxon>
        <taxon>Metazoa</taxon>
        <taxon>Spiralia</taxon>
        <taxon>Gnathifera</taxon>
        <taxon>Rotifera</taxon>
        <taxon>Eurotatoria</taxon>
        <taxon>Monogononta</taxon>
        <taxon>Pseudotrocha</taxon>
        <taxon>Ploima</taxon>
        <taxon>Brachionidae</taxon>
        <taxon>Brachionus</taxon>
    </lineage>
</organism>
<evidence type="ECO:0000313" key="2">
    <source>
        <dbReference type="Proteomes" id="UP000276133"/>
    </source>
</evidence>
<dbReference type="Proteomes" id="UP000276133">
    <property type="component" value="Unassembled WGS sequence"/>
</dbReference>
<comment type="caution">
    <text evidence="1">The sequence shown here is derived from an EMBL/GenBank/DDBJ whole genome shotgun (WGS) entry which is preliminary data.</text>
</comment>
<protein>
    <submittedName>
        <fullName evidence="1">Uncharacterized protein</fullName>
    </submittedName>
</protein>